<keyword evidence="2" id="KW-1185">Reference proteome</keyword>
<evidence type="ECO:0000313" key="1">
    <source>
        <dbReference type="EMBL" id="CAD8123996.1"/>
    </source>
</evidence>
<accession>A0A8S1R742</accession>
<protein>
    <submittedName>
        <fullName evidence="1">Uncharacterized protein</fullName>
    </submittedName>
</protein>
<evidence type="ECO:0000313" key="2">
    <source>
        <dbReference type="Proteomes" id="UP000692954"/>
    </source>
</evidence>
<name>A0A8S1R742_9CILI</name>
<dbReference type="Proteomes" id="UP000692954">
    <property type="component" value="Unassembled WGS sequence"/>
</dbReference>
<gene>
    <name evidence="1" type="ORF">PSON_ATCC_30995.1.T1480093</name>
</gene>
<reference evidence="1" key="1">
    <citation type="submission" date="2021-01" db="EMBL/GenBank/DDBJ databases">
        <authorList>
            <consortium name="Genoscope - CEA"/>
            <person name="William W."/>
        </authorList>
    </citation>
    <scope>NUCLEOTIDE SEQUENCE</scope>
</reference>
<organism evidence="1 2">
    <name type="scientific">Paramecium sonneborni</name>
    <dbReference type="NCBI Taxonomy" id="65129"/>
    <lineage>
        <taxon>Eukaryota</taxon>
        <taxon>Sar</taxon>
        <taxon>Alveolata</taxon>
        <taxon>Ciliophora</taxon>
        <taxon>Intramacronucleata</taxon>
        <taxon>Oligohymenophorea</taxon>
        <taxon>Peniculida</taxon>
        <taxon>Parameciidae</taxon>
        <taxon>Paramecium</taxon>
    </lineage>
</organism>
<dbReference type="EMBL" id="CAJJDN010000148">
    <property type="protein sequence ID" value="CAD8123996.1"/>
    <property type="molecule type" value="Genomic_DNA"/>
</dbReference>
<dbReference type="AlphaFoldDB" id="A0A8S1R742"/>
<proteinExistence type="predicted"/>
<comment type="caution">
    <text evidence="1">The sequence shown here is derived from an EMBL/GenBank/DDBJ whole genome shotgun (WGS) entry which is preliminary data.</text>
</comment>
<sequence length="65" mass="7851">MHSLEISELLISKEEYQKKYSLFHITQLVLLDDKYILNSQINTIKKELLRLSYKIYLFYSPDILI</sequence>